<proteinExistence type="predicted"/>
<gene>
    <name evidence="1" type="ORF">FAUST_1441</name>
</gene>
<reference evidence="1 2" key="1">
    <citation type="submission" date="2020-02" db="EMBL/GenBank/DDBJ databases">
        <title>Identification and distribution of gene clusters putatively required for synthesis of sphingolipid metabolism inhibitors in phylogenetically diverse species of the filamentous fungus Fusarium.</title>
        <authorList>
            <person name="Kim H.-S."/>
            <person name="Busman M."/>
            <person name="Brown D.W."/>
            <person name="Divon H."/>
            <person name="Uhlig S."/>
            <person name="Proctor R.H."/>
        </authorList>
    </citation>
    <scope>NUCLEOTIDE SEQUENCE [LARGE SCALE GENOMIC DNA]</scope>
    <source>
        <strain evidence="1 2">NRRL 2903</strain>
    </source>
</reference>
<comment type="caution">
    <text evidence="1">The sequence shown here is derived from an EMBL/GenBank/DDBJ whole genome shotgun (WGS) entry which is preliminary data.</text>
</comment>
<name>A0AAN6HJX7_FUSAU</name>
<keyword evidence="2" id="KW-1185">Reference proteome</keyword>
<evidence type="ECO:0000313" key="1">
    <source>
        <dbReference type="EMBL" id="KAF5246324.1"/>
    </source>
</evidence>
<dbReference type="AlphaFoldDB" id="A0AAN6HJX7"/>
<protein>
    <submittedName>
        <fullName evidence="1">Uncharacterized protein</fullName>
    </submittedName>
</protein>
<organism evidence="1 2">
    <name type="scientific">Fusarium austroamericanum</name>
    <dbReference type="NCBI Taxonomy" id="282268"/>
    <lineage>
        <taxon>Eukaryota</taxon>
        <taxon>Fungi</taxon>
        <taxon>Dikarya</taxon>
        <taxon>Ascomycota</taxon>
        <taxon>Pezizomycotina</taxon>
        <taxon>Sordariomycetes</taxon>
        <taxon>Hypocreomycetidae</taxon>
        <taxon>Hypocreales</taxon>
        <taxon>Nectriaceae</taxon>
        <taxon>Fusarium</taxon>
    </lineage>
</organism>
<dbReference type="Proteomes" id="UP000537989">
    <property type="component" value="Unassembled WGS sequence"/>
</dbReference>
<sequence length="293" mass="32780">MEDTEIQDALATLRPLLVVNFLEGDAFKEYTDAIVDEALPSDRLGFVKTTFGAAVTLAVRALLCPICWLAPTNVAIDHFASRVDSRSAMITANCNEGNQVGEAPRVYPRFVVHVYHMKHECTAFQRLVQNPDQGDNAAPSSFFGPPSKWKLHLSRVHRLLTLFHSPKVRSLNQDDAPVLYHLQQGIDKNLEMADLRALVTGTIDWETFSSSKGCDIAMKTDGKYLDDVVRRAEILCATPVRSENDKRIKRFKLHAKGFAVDKAANMTRPSLYCVWGDNLSPLFVVSNVYKRGK</sequence>
<dbReference type="EMBL" id="JAAMOD010000030">
    <property type="protein sequence ID" value="KAF5246324.1"/>
    <property type="molecule type" value="Genomic_DNA"/>
</dbReference>
<accession>A0AAN6HJX7</accession>
<evidence type="ECO:0000313" key="2">
    <source>
        <dbReference type="Proteomes" id="UP000537989"/>
    </source>
</evidence>